<evidence type="ECO:0000256" key="1">
    <source>
        <dbReference type="SAM" id="Phobius"/>
    </source>
</evidence>
<dbReference type="RefSeq" id="WP_342959737.1">
    <property type="nucleotide sequence ID" value="NZ_JAZHFZ010000063.1"/>
</dbReference>
<feature type="transmembrane region" description="Helical" evidence="1">
    <location>
        <begin position="155"/>
        <end position="182"/>
    </location>
</feature>
<feature type="transmembrane region" description="Helical" evidence="1">
    <location>
        <begin position="115"/>
        <end position="135"/>
    </location>
</feature>
<evidence type="ECO:0000313" key="3">
    <source>
        <dbReference type="Proteomes" id="UP001481677"/>
    </source>
</evidence>
<reference evidence="2 3" key="1">
    <citation type="submission" date="2024-01" db="EMBL/GenBank/DDBJ databases">
        <title>The diversity of rhizobia nodulating Mimosa spp. in eleven states of Brazil covering several biomes is determined by host plant, location, and edaphic factors.</title>
        <authorList>
            <person name="Rouws L."/>
            <person name="Barauna A."/>
            <person name="Beukes C."/>
            <person name="De Faria S.M."/>
            <person name="Gross E."/>
            <person name="Dos Reis Junior F.B."/>
            <person name="Simon M."/>
            <person name="Maluk M."/>
            <person name="Odee D.W."/>
            <person name="Kenicer G."/>
            <person name="Young J.P.W."/>
            <person name="Reis V.M."/>
            <person name="Zilli J."/>
            <person name="James E.K."/>
        </authorList>
    </citation>
    <scope>NUCLEOTIDE SEQUENCE [LARGE SCALE GENOMIC DNA]</scope>
    <source>
        <strain evidence="2 3">JPY530</strain>
    </source>
</reference>
<feature type="transmembrane region" description="Helical" evidence="1">
    <location>
        <begin position="194"/>
        <end position="221"/>
    </location>
</feature>
<protein>
    <submittedName>
        <fullName evidence="2">Uncharacterized protein</fullName>
    </submittedName>
</protein>
<organism evidence="2 3">
    <name type="scientific">Paraburkholderia azotifigens</name>
    <dbReference type="NCBI Taxonomy" id="2057004"/>
    <lineage>
        <taxon>Bacteria</taxon>
        <taxon>Pseudomonadati</taxon>
        <taxon>Pseudomonadota</taxon>
        <taxon>Betaproteobacteria</taxon>
        <taxon>Burkholderiales</taxon>
        <taxon>Burkholderiaceae</taxon>
        <taxon>Paraburkholderia</taxon>
    </lineage>
</organism>
<dbReference type="Proteomes" id="UP001481677">
    <property type="component" value="Unassembled WGS sequence"/>
</dbReference>
<keyword evidence="1" id="KW-0472">Membrane</keyword>
<evidence type="ECO:0000313" key="2">
    <source>
        <dbReference type="EMBL" id="MEM5346073.1"/>
    </source>
</evidence>
<sequence length="1193" mass="134372">MVISLNSSFALVDARNLDGPKQAEHKMIMILKRVFVRTSSAYKSLARRGTLSYARAVDHISSCLSIVERICRVPWSIHDVVRRDLADWRAFNLVYKEFSLSFWARGLMLAGEHPVWLCSSLPLLFVVLSAALYRVPCAWLPHGWSGWQASEQLSYFSTLWSVQATLAALAYPIVIAFVAVFLQRRPAADSFMHLYMLNSGALAAGLSSLMLVVAMAVQYVAMPYLGAQMLLQWGALDSIWFFLNAVLTTHFLYRTVEFLRPDVQSNIVARYVASVALPREIKRLYPYQVFANADARGWIPAVSYPGDKEKEGPRVLLTRFLFGRGEQQGILNLKSPSRLVNVRMWPLWLVIQGWEHSAQQWPRPTNASPGGRTKWPLLTVPMTPGIEYCGSIAIAQVEDGPDLSLLQRRLLRCAFMFRGLRREKYDIRVKAVLEEFELDARTAAEKADAKAFERAYNALLGLHGLLIGASLVKNEDGSVGSWAMMPDFEEFTGLAMYVNWNNAYRSVFLAAIESMTRDSSLIRRLCYIGGHLGRDAFRTSPVEIRESLFDVQMLLMYQLGDWWTQRADEEGLEHGPDSMATLSPPLLGIYEDVVLTFVGGWENSKTHVTDIPKADDSLEWSAMSSVARTYVAHAQGTAKLLLAAVQRGDRTAAEWFADSLNKWWGNLEYERQALFLHGKTDFLCVDDLSQAWESLASALGLGEQNGLRGHPKDLQRGVLLAVLYNFWTDIRLISIELLLSWACQADEDRDESLALEIAAGMLTGKQYRGGGTSSRSLNELSAADYLTAKVRQFASGGQYRAGYVARLSQFVERVKDQQQPRMVTSRAYSSFGADDLDSLQTQQLILMAVLSGSKWTVGTSLRRQLDVWMTQQYSSIEILRGRLTEWIQTASDETRLAPKMMSALLRRIGKTGEAAPAVSNLKFSLEALKATLESLRGEILQNSPVDPDRLVTLARYASLSAFERGTGAFPLQLFRNIDYTEDALEDFTLNMLQIRKGELTSIEMDQRAFNEADFWSETMKNQVGALAMSDVLRRCTIRDIPVRDSETYWSVLKSESVRMAVDGVSPILVLENQTRPEWVWQWQHADFGLGYSKPSDLRVWRADDKGPGYVCNFNEIEVYVANLPSGQSLLVSRNAFRTILFQRFAHNRFVDATYTTRIENPLLVDIHLLFSRRIEVGDSDVARLLYDVEGTGG</sequence>
<keyword evidence="3" id="KW-1185">Reference proteome</keyword>
<keyword evidence="1" id="KW-1133">Transmembrane helix</keyword>
<accession>A0ABU9RG78</accession>
<dbReference type="EMBL" id="JAZHGA010000063">
    <property type="protein sequence ID" value="MEM5346073.1"/>
    <property type="molecule type" value="Genomic_DNA"/>
</dbReference>
<comment type="caution">
    <text evidence="2">The sequence shown here is derived from an EMBL/GenBank/DDBJ whole genome shotgun (WGS) entry which is preliminary data.</text>
</comment>
<keyword evidence="1" id="KW-0812">Transmembrane</keyword>
<gene>
    <name evidence="2" type="ORF">V4C56_41420</name>
</gene>
<name>A0ABU9RG78_9BURK</name>
<proteinExistence type="predicted"/>